<dbReference type="RefSeq" id="XP_028322216.1">
    <property type="nucleotide sequence ID" value="XM_028466415.1"/>
</dbReference>
<reference evidence="3" key="3">
    <citation type="submission" date="2025-09" db="UniProtKB">
        <authorList>
            <consortium name="Ensembl"/>
        </authorList>
    </citation>
    <scope>IDENTIFICATION</scope>
</reference>
<name>A0A8C5G3H7_GOUWI</name>
<feature type="region of interest" description="Disordered" evidence="2">
    <location>
        <begin position="265"/>
        <end position="307"/>
    </location>
</feature>
<evidence type="ECO:0000313" key="4">
    <source>
        <dbReference type="Proteomes" id="UP000694680"/>
    </source>
</evidence>
<reference evidence="3" key="2">
    <citation type="submission" date="2025-08" db="UniProtKB">
        <authorList>
            <consortium name="Ensembl"/>
        </authorList>
    </citation>
    <scope>IDENTIFICATION</scope>
</reference>
<organism evidence="3 4">
    <name type="scientific">Gouania willdenowi</name>
    <name type="common">Blunt-snouted clingfish</name>
    <name type="synonym">Lepadogaster willdenowi</name>
    <dbReference type="NCBI Taxonomy" id="441366"/>
    <lineage>
        <taxon>Eukaryota</taxon>
        <taxon>Metazoa</taxon>
        <taxon>Chordata</taxon>
        <taxon>Craniata</taxon>
        <taxon>Vertebrata</taxon>
        <taxon>Euteleostomi</taxon>
        <taxon>Actinopterygii</taxon>
        <taxon>Neopterygii</taxon>
        <taxon>Teleostei</taxon>
        <taxon>Neoteleostei</taxon>
        <taxon>Acanthomorphata</taxon>
        <taxon>Ovalentaria</taxon>
        <taxon>Blenniimorphae</taxon>
        <taxon>Blenniiformes</taxon>
        <taxon>Gobiesocoidei</taxon>
        <taxon>Gobiesocidae</taxon>
        <taxon>Gobiesocinae</taxon>
        <taxon>Gouania</taxon>
    </lineage>
</organism>
<feature type="region of interest" description="Disordered" evidence="2">
    <location>
        <begin position="116"/>
        <end position="253"/>
    </location>
</feature>
<evidence type="ECO:0008006" key="5">
    <source>
        <dbReference type="Google" id="ProtNLM"/>
    </source>
</evidence>
<dbReference type="Proteomes" id="UP000694680">
    <property type="component" value="Chromosome 14"/>
</dbReference>
<feature type="compositionally biased region" description="Low complexity" evidence="2">
    <location>
        <begin position="430"/>
        <end position="449"/>
    </location>
</feature>
<accession>A0A8C5G3H7</accession>
<dbReference type="GeneID" id="114475528"/>
<feature type="compositionally biased region" description="Basic and acidic residues" evidence="2">
    <location>
        <begin position="291"/>
        <end position="303"/>
    </location>
</feature>
<feature type="compositionally biased region" description="Basic and acidic residues" evidence="2">
    <location>
        <begin position="142"/>
        <end position="155"/>
    </location>
</feature>
<feature type="region of interest" description="Disordered" evidence="2">
    <location>
        <begin position="430"/>
        <end position="578"/>
    </location>
</feature>
<dbReference type="InterPro" id="IPR038868">
    <property type="entry name" value="RAP80"/>
</dbReference>
<dbReference type="Ensembl" id="ENSGWIT00000012778.1">
    <property type="protein sequence ID" value="ENSGWIP00000011467.1"/>
    <property type="gene ID" value="ENSGWIG00000006733.1"/>
</dbReference>
<feature type="region of interest" description="Disordered" evidence="2">
    <location>
        <begin position="1"/>
        <end position="83"/>
    </location>
</feature>
<protein>
    <recommendedName>
        <fullName evidence="5">Ubiquitin interaction motif-containing protein 1</fullName>
    </recommendedName>
</protein>
<feature type="compositionally biased region" description="Basic and acidic residues" evidence="2">
    <location>
        <begin position="513"/>
        <end position="542"/>
    </location>
</feature>
<dbReference type="OrthoDB" id="7536094at2759"/>
<dbReference type="GO" id="GO:0042393">
    <property type="term" value="F:histone binding"/>
    <property type="evidence" value="ECO:0007669"/>
    <property type="project" value="TreeGrafter"/>
</dbReference>
<dbReference type="PANTHER" id="PTHR15932:SF2">
    <property type="entry name" value="BRCA1-A COMPLEX SUBUNIT RAP80"/>
    <property type="match status" value="1"/>
</dbReference>
<dbReference type="AlphaFoldDB" id="A0A8C5G3H7"/>
<dbReference type="GO" id="GO:0070530">
    <property type="term" value="F:K63-linked polyubiquitin modification-dependent protein binding"/>
    <property type="evidence" value="ECO:0007669"/>
    <property type="project" value="InterPro"/>
</dbReference>
<feature type="compositionally biased region" description="Basic and acidic residues" evidence="2">
    <location>
        <begin position="16"/>
        <end position="30"/>
    </location>
</feature>
<sequence length="771" mass="86342">MRGRRLGASSSSGRSVHQETSRKRAFRDVSSKNQQTSDDTQDNNEDELQKLLPTKRRKERENQSQAGGMSEKEEEEMKLALRLSEQEAGLSALRLQQEEEEEEEAVMRAIHQSMVGDTEACPGKPLPSLSAGSSTRWSRRRACPDDRGSGAENRKCVKKRRVRGGSPAPQSQQSSDSTHIEDSPLHRSPVFPPTGRTAEVHVDRLNQDALQTCSPPGSALFSQDSWTSTQTPERSQRRAPNSPVFTREDAQSLVHQTKASPVCFLSSSPDSVTPSVASISPVFPGSPSHPHPHDKSNQSDRPHNMKHKRPTLCKADLSTSPQSEEELSDMTLVLSDHDEDDVTPVASPSPVFPQEVPMATCKETDSLSRLRSSHGERVQTVRYHWGVPFCPRGEEPDAYTQVIVDQLEFYEKSLKQAQRFLLRKAEWGEPVLPRSESSSSPEQTSESPPVCGRWRNRTQQEEDKNEEGEEAEVEKEEVEVEEKCDVDQIQTDECQVCPETPQSDVQEEEEEEQHATKDDRRSADSPDHDHTPPADEQKQQEVEEKEEEKEVMEEENASQVRGQGREAVRDDDDQCCSSPELQDASTVALVDCPLCQRSFSVHEVERHAAYCDGQEDGVHRAPPPNNTVKVNPRRMRTRRAEVSAEGAHGSRKLECCYVCQQNFPLKDYSAHVERCIQRHSSSSRPTAERNLLSALDETEKTGGAASGSKAPVRDVIDLLSDDDDDDDEGEVMSGFRVSDSPIRSFTPISEASDCLIDFTHHKPSKMSRRRR</sequence>
<proteinExistence type="predicted"/>
<evidence type="ECO:0000256" key="2">
    <source>
        <dbReference type="SAM" id="MobiDB-lite"/>
    </source>
</evidence>
<feature type="compositionally biased region" description="Polar residues" evidence="2">
    <location>
        <begin position="265"/>
        <end position="278"/>
    </location>
</feature>
<feature type="compositionally biased region" description="Acidic residues" evidence="2">
    <location>
        <begin position="543"/>
        <end position="556"/>
    </location>
</feature>
<feature type="coiled-coil region" evidence="1">
    <location>
        <begin position="83"/>
        <end position="112"/>
    </location>
</feature>
<gene>
    <name evidence="3" type="primary">uimc1</name>
</gene>
<reference evidence="3" key="1">
    <citation type="submission" date="2020-06" db="EMBL/GenBank/DDBJ databases">
        <authorList>
            <consortium name="Wellcome Sanger Institute Data Sharing"/>
        </authorList>
    </citation>
    <scope>NUCLEOTIDE SEQUENCE [LARGE SCALE GENOMIC DNA]</scope>
</reference>
<feature type="compositionally biased region" description="Polar residues" evidence="2">
    <location>
        <begin position="208"/>
        <end position="233"/>
    </location>
</feature>
<dbReference type="GO" id="GO:0045739">
    <property type="term" value="P:positive regulation of DNA repair"/>
    <property type="evidence" value="ECO:0007669"/>
    <property type="project" value="TreeGrafter"/>
</dbReference>
<keyword evidence="1" id="KW-0175">Coiled coil</keyword>
<evidence type="ECO:0000256" key="1">
    <source>
        <dbReference type="SAM" id="Coils"/>
    </source>
</evidence>
<keyword evidence="4" id="KW-1185">Reference proteome</keyword>
<dbReference type="Gene3D" id="6.10.250.1800">
    <property type="match status" value="1"/>
</dbReference>
<evidence type="ECO:0000313" key="3">
    <source>
        <dbReference type="Ensembl" id="ENSGWIP00000011467.1"/>
    </source>
</evidence>
<dbReference type="CDD" id="cd20912">
    <property type="entry name" value="AIR_RAP80-like"/>
    <property type="match status" value="1"/>
</dbReference>
<dbReference type="GO" id="GO:0070531">
    <property type="term" value="C:BRCA1-A complex"/>
    <property type="evidence" value="ECO:0007669"/>
    <property type="project" value="InterPro"/>
</dbReference>
<dbReference type="PANTHER" id="PTHR15932">
    <property type="entry name" value="UBIQUITIN INTERACTION MOTIF-CONTAINING PROTEIN 1"/>
    <property type="match status" value="1"/>
</dbReference>
<dbReference type="CTD" id="51720"/>
<feature type="compositionally biased region" description="Acidic residues" evidence="2">
    <location>
        <begin position="463"/>
        <end position="480"/>
    </location>
</feature>
<feature type="compositionally biased region" description="Low complexity" evidence="2">
    <location>
        <begin position="1"/>
        <end position="15"/>
    </location>
</feature>
<dbReference type="GO" id="GO:0006302">
    <property type="term" value="P:double-strand break repair"/>
    <property type="evidence" value="ECO:0007669"/>
    <property type="project" value="InterPro"/>
</dbReference>